<dbReference type="EMBL" id="VJVZ01000012">
    <property type="protein sequence ID" value="TRW22643.1"/>
    <property type="molecule type" value="Genomic_DNA"/>
</dbReference>
<gene>
    <name evidence="2" type="ORF">FMM05_17340</name>
</gene>
<evidence type="ECO:0008006" key="4">
    <source>
        <dbReference type="Google" id="ProtNLM"/>
    </source>
</evidence>
<evidence type="ECO:0000313" key="3">
    <source>
        <dbReference type="Proteomes" id="UP000320643"/>
    </source>
</evidence>
<keyword evidence="1" id="KW-0472">Membrane</keyword>
<organism evidence="2 3">
    <name type="scientific">Flavobacterium zepuense</name>
    <dbReference type="NCBI Taxonomy" id="2593302"/>
    <lineage>
        <taxon>Bacteria</taxon>
        <taxon>Pseudomonadati</taxon>
        <taxon>Bacteroidota</taxon>
        <taxon>Flavobacteriia</taxon>
        <taxon>Flavobacteriales</taxon>
        <taxon>Flavobacteriaceae</taxon>
        <taxon>Flavobacterium</taxon>
    </lineage>
</organism>
<accession>A0A552UWP5</accession>
<comment type="caution">
    <text evidence="2">The sequence shown here is derived from an EMBL/GenBank/DDBJ whole genome shotgun (WGS) entry which is preliminary data.</text>
</comment>
<protein>
    <recommendedName>
        <fullName evidence="4">ATP synthase protein I</fullName>
    </recommendedName>
</protein>
<dbReference type="AlphaFoldDB" id="A0A552UWP5"/>
<evidence type="ECO:0000256" key="1">
    <source>
        <dbReference type="SAM" id="Phobius"/>
    </source>
</evidence>
<reference evidence="2 3" key="1">
    <citation type="submission" date="2019-07" db="EMBL/GenBank/DDBJ databases">
        <title>Flavobacterium sp. nov., isolated from glacier ice.</title>
        <authorList>
            <person name="Liu Q."/>
            <person name="Xin Y.-H."/>
        </authorList>
    </citation>
    <scope>NUCLEOTIDE SEQUENCE [LARGE SCALE GENOMIC DNA]</scope>
    <source>
        <strain evidence="2 3">ZT4R6</strain>
    </source>
</reference>
<feature type="transmembrane region" description="Helical" evidence="1">
    <location>
        <begin position="71"/>
        <end position="89"/>
    </location>
</feature>
<keyword evidence="1" id="KW-0812">Transmembrane</keyword>
<dbReference type="RefSeq" id="WP_143374685.1">
    <property type="nucleotide sequence ID" value="NZ_VJVZ01000012.1"/>
</dbReference>
<keyword evidence="3" id="KW-1185">Reference proteome</keyword>
<keyword evidence="1" id="KW-1133">Transmembrane helix</keyword>
<dbReference type="Proteomes" id="UP000320643">
    <property type="component" value="Unassembled WGS sequence"/>
</dbReference>
<sequence>MTKNYLSIFLKTGVLAILFCVANFFLLHFNVIPHAPYHYPIPVVYLFFWIFTVVIVTILTKIGKKNVAQVGYAFLLLTGVKMAASYFFAKPILAKTIEFPTEKANFFAVFVLFLAIEAYFTVRLLNNKQ</sequence>
<feature type="transmembrane region" description="Helical" evidence="1">
    <location>
        <begin position="37"/>
        <end position="59"/>
    </location>
</feature>
<feature type="transmembrane region" description="Helical" evidence="1">
    <location>
        <begin position="12"/>
        <end position="31"/>
    </location>
</feature>
<proteinExistence type="predicted"/>
<feature type="transmembrane region" description="Helical" evidence="1">
    <location>
        <begin position="104"/>
        <end position="125"/>
    </location>
</feature>
<name>A0A552UWP5_9FLAO</name>
<evidence type="ECO:0000313" key="2">
    <source>
        <dbReference type="EMBL" id="TRW22643.1"/>
    </source>
</evidence>
<dbReference type="OrthoDB" id="1375605at2"/>